<sequence>MTEAGEEYLATLDYAPVQLIPSARQAKDPLNGKIEQMPEFQSFRASLKEAPTEPAATPVAPSTESTPLLDYLQESSRQEKDSGQDTKTKTKSKAGKPEMEKVAILQRTDTKPSTQSAARLPTPTTPSTKAKKSTIPASSSTKAEPQQAKAPATDISSGKKSAKKHKAKKSFTTTPQEPKTESCQPPQILAPPKILTKSNIDTDANAKPNANANANANADASANAHADLPSGTTPLSASGPRPARGRGRGRGRGQPHKAT</sequence>
<gene>
    <name evidence="2" type="ORF">MYAM1_003778</name>
</gene>
<dbReference type="Proteomes" id="UP001219567">
    <property type="component" value="Chromosome 7"/>
</dbReference>
<feature type="compositionally biased region" description="Polar residues" evidence="1">
    <location>
        <begin position="135"/>
        <end position="144"/>
    </location>
</feature>
<accession>A0AAJ5Z0K8</accession>
<evidence type="ECO:0000313" key="2">
    <source>
        <dbReference type="EMBL" id="WFD01018.1"/>
    </source>
</evidence>
<name>A0AAJ5Z0K8_9BASI</name>
<protein>
    <submittedName>
        <fullName evidence="2">Uncharacterized protein</fullName>
    </submittedName>
</protein>
<feature type="compositionally biased region" description="Basic residues" evidence="1">
    <location>
        <begin position="243"/>
        <end position="259"/>
    </location>
</feature>
<proteinExistence type="predicted"/>
<feature type="compositionally biased region" description="Low complexity" evidence="1">
    <location>
        <begin position="205"/>
        <end position="226"/>
    </location>
</feature>
<feature type="compositionally biased region" description="Basic and acidic residues" evidence="1">
    <location>
        <begin position="76"/>
        <end position="88"/>
    </location>
</feature>
<feature type="compositionally biased region" description="Polar residues" evidence="1">
    <location>
        <begin position="171"/>
        <end position="185"/>
    </location>
</feature>
<feature type="compositionally biased region" description="Basic residues" evidence="1">
    <location>
        <begin position="160"/>
        <end position="169"/>
    </location>
</feature>
<dbReference type="EMBL" id="CP119949">
    <property type="protein sequence ID" value="WFD01018.1"/>
    <property type="molecule type" value="Genomic_DNA"/>
</dbReference>
<reference evidence="2 3" key="1">
    <citation type="submission" date="2023-03" db="EMBL/GenBank/DDBJ databases">
        <title>Mating type loci evolution in Malassezia.</title>
        <authorList>
            <person name="Coelho M.A."/>
        </authorList>
    </citation>
    <scope>NUCLEOTIDE SEQUENCE [LARGE SCALE GENOMIC DNA]</scope>
    <source>
        <strain evidence="2 3">CBS 9725</strain>
    </source>
</reference>
<feature type="region of interest" description="Disordered" evidence="1">
    <location>
        <begin position="28"/>
        <end position="259"/>
    </location>
</feature>
<evidence type="ECO:0000313" key="3">
    <source>
        <dbReference type="Proteomes" id="UP001219567"/>
    </source>
</evidence>
<dbReference type="AlphaFoldDB" id="A0AAJ5Z0K8"/>
<evidence type="ECO:0000256" key="1">
    <source>
        <dbReference type="SAM" id="MobiDB-lite"/>
    </source>
</evidence>
<organism evidence="2 3">
    <name type="scientific">Malassezia yamatoensis</name>
    <dbReference type="NCBI Taxonomy" id="253288"/>
    <lineage>
        <taxon>Eukaryota</taxon>
        <taxon>Fungi</taxon>
        <taxon>Dikarya</taxon>
        <taxon>Basidiomycota</taxon>
        <taxon>Ustilaginomycotina</taxon>
        <taxon>Malasseziomycetes</taxon>
        <taxon>Malasseziales</taxon>
        <taxon>Malasseziaceae</taxon>
        <taxon>Malassezia</taxon>
    </lineage>
</organism>
<feature type="compositionally biased region" description="Low complexity" evidence="1">
    <location>
        <begin position="52"/>
        <end position="67"/>
    </location>
</feature>
<keyword evidence="3" id="KW-1185">Reference proteome</keyword>